<dbReference type="CDD" id="cd03402">
    <property type="entry name" value="SPFH_like_u2"/>
    <property type="match status" value="1"/>
</dbReference>
<reference evidence="5" key="1">
    <citation type="journal article" date="2024" name="J Bioinform Genom">
        <title>Complete genome sequence of the type strain bacterium Sphaerochaeta associata GLS2t (VKM B-2742)t.</title>
        <authorList>
            <person name="Troshina O.Y."/>
            <person name="Tepeeva A.N."/>
            <person name="Arzamasceva V.O."/>
            <person name="Whitman W.B."/>
            <person name="Varghese N."/>
            <person name="Shapiro N."/>
            <person name="Woyke T."/>
            <person name="Kripides N.C."/>
            <person name="Vasilenko O.V."/>
        </authorList>
    </citation>
    <scope>NUCLEOTIDE SEQUENCE [LARGE SCALE GENOMIC DNA]</scope>
    <source>
        <strain evidence="5">GLS2T</strain>
    </source>
</reference>
<proteinExistence type="predicted"/>
<gene>
    <name evidence="4" type="ORF">MUG09_08295</name>
</gene>
<dbReference type="PANTHER" id="PTHR43446:SF1">
    <property type="entry name" value="BAND 7 DOMAIN-CONTAINING PROTEIN"/>
    <property type="match status" value="1"/>
</dbReference>
<feature type="transmembrane region" description="Helical" evidence="2">
    <location>
        <begin position="50"/>
        <end position="71"/>
    </location>
</feature>
<keyword evidence="2" id="KW-0812">Transmembrane</keyword>
<dbReference type="Gene3D" id="3.30.479.30">
    <property type="entry name" value="Band 7 domain"/>
    <property type="match status" value="1"/>
</dbReference>
<dbReference type="Pfam" id="PF01145">
    <property type="entry name" value="Band_7"/>
    <property type="match status" value="1"/>
</dbReference>
<evidence type="ECO:0000256" key="1">
    <source>
        <dbReference type="ARBA" id="ARBA00004167"/>
    </source>
</evidence>
<protein>
    <submittedName>
        <fullName evidence="4">SPFH domain-containing protein</fullName>
    </submittedName>
</protein>
<evidence type="ECO:0000313" key="5">
    <source>
        <dbReference type="Proteomes" id="UP000829708"/>
    </source>
</evidence>
<name>A0ABY4D6T3_9SPIR</name>
<evidence type="ECO:0000256" key="2">
    <source>
        <dbReference type="SAM" id="Phobius"/>
    </source>
</evidence>
<dbReference type="EMBL" id="CP094929">
    <property type="protein sequence ID" value="UOM49552.1"/>
    <property type="molecule type" value="Genomic_DNA"/>
</dbReference>
<dbReference type="SMART" id="SM00244">
    <property type="entry name" value="PHB"/>
    <property type="match status" value="1"/>
</dbReference>
<accession>A0ABY4D6T3</accession>
<dbReference type="RefSeq" id="WP_244770946.1">
    <property type="nucleotide sequence ID" value="NZ_CP094929.1"/>
</dbReference>
<evidence type="ECO:0000313" key="4">
    <source>
        <dbReference type="EMBL" id="UOM49552.1"/>
    </source>
</evidence>
<feature type="transmembrane region" description="Helical" evidence="2">
    <location>
        <begin position="15"/>
        <end position="38"/>
    </location>
</feature>
<dbReference type="PANTHER" id="PTHR43446">
    <property type="entry name" value="MEMBRANE PROTEIN-RELATED"/>
    <property type="match status" value="1"/>
</dbReference>
<keyword evidence="5" id="KW-1185">Reference proteome</keyword>
<keyword evidence="2" id="KW-1133">Transmembrane helix</keyword>
<keyword evidence="2" id="KW-0472">Membrane</keyword>
<dbReference type="SUPFAM" id="SSF117892">
    <property type="entry name" value="Band 7/SPFH domain"/>
    <property type="match status" value="1"/>
</dbReference>
<evidence type="ECO:0000259" key="3">
    <source>
        <dbReference type="SMART" id="SM00244"/>
    </source>
</evidence>
<dbReference type="InterPro" id="IPR001107">
    <property type="entry name" value="Band_7"/>
</dbReference>
<dbReference type="InterPro" id="IPR036013">
    <property type="entry name" value="Band_7/SPFH_dom_sf"/>
</dbReference>
<feature type="domain" description="Band 7" evidence="3">
    <location>
        <begin position="69"/>
        <end position="269"/>
    </location>
</feature>
<sequence>MNEPVYSQEKVLNTAAHGLAFLLINTALIILCFFLFIYGVAADMPTLLRILVLTASSLYGFIVGPVLYAGLKIVKPNEALVLTLFGKYYGTLKKEGFFWVNPFVSAINPASSPDSSSATAKPEVKTEGGKTTTAYTIQFPKKKISLKAMTLNNDKQKVNDALGNPIIIGVVVIWKVVDTAKAVFSVDNYVEYLSIQCDSALRNVVRLFPYDSDEDEDEKSLRGSSKEVAQDLLRELQSKVEVAGLQIIEARITHLSYAPEIAAAMLQRQQASAIIAARQKIVEGAVGMVEMALEQLNKNGVVTLDEERKASMVSNLMVVLCGNRDVQPIVNSGSLY</sequence>
<organism evidence="4 5">
    <name type="scientific">Sphaerochaeta associata</name>
    <dbReference type="NCBI Taxonomy" id="1129264"/>
    <lineage>
        <taxon>Bacteria</taxon>
        <taxon>Pseudomonadati</taxon>
        <taxon>Spirochaetota</taxon>
        <taxon>Spirochaetia</taxon>
        <taxon>Spirochaetales</taxon>
        <taxon>Sphaerochaetaceae</taxon>
        <taxon>Sphaerochaeta</taxon>
    </lineage>
</organism>
<comment type="subcellular location">
    <subcellularLocation>
        <location evidence="1">Membrane</location>
        <topology evidence="1">Single-pass membrane protein</topology>
    </subcellularLocation>
</comment>
<dbReference type="Proteomes" id="UP000829708">
    <property type="component" value="Chromosome"/>
</dbReference>